<dbReference type="KEGG" id="tpal:117642858"/>
<dbReference type="Pfam" id="PF06728">
    <property type="entry name" value="PIG-U"/>
    <property type="match status" value="1"/>
</dbReference>
<comment type="pathway">
    <text evidence="2">Glycolipid biosynthesis; glycosylphosphatidylinositol-anchor biosynthesis.</text>
</comment>
<feature type="transmembrane region" description="Helical" evidence="9">
    <location>
        <begin position="380"/>
        <end position="404"/>
    </location>
</feature>
<feature type="transmembrane region" description="Helical" evidence="9">
    <location>
        <begin position="201"/>
        <end position="219"/>
    </location>
</feature>
<dbReference type="GO" id="GO:0016255">
    <property type="term" value="P:attachment of GPI anchor to protein"/>
    <property type="evidence" value="ECO:0007669"/>
    <property type="project" value="InterPro"/>
</dbReference>
<feature type="transmembrane region" description="Helical" evidence="9">
    <location>
        <begin position="156"/>
        <end position="180"/>
    </location>
</feature>
<dbReference type="OrthoDB" id="549017at2759"/>
<keyword evidence="4" id="KW-0337">GPI-anchor biosynthesis</keyword>
<accession>A0A6P8YTF2</accession>
<dbReference type="RefSeq" id="XP_034237347.1">
    <property type="nucleotide sequence ID" value="XM_034381456.1"/>
</dbReference>
<dbReference type="PANTHER" id="PTHR13121">
    <property type="entry name" value="GPI TRANSAMIDASE COMPONENT PIG-U"/>
    <property type="match status" value="1"/>
</dbReference>
<organism evidence="11">
    <name type="scientific">Thrips palmi</name>
    <name type="common">Melon thrips</name>
    <dbReference type="NCBI Taxonomy" id="161013"/>
    <lineage>
        <taxon>Eukaryota</taxon>
        <taxon>Metazoa</taxon>
        <taxon>Ecdysozoa</taxon>
        <taxon>Arthropoda</taxon>
        <taxon>Hexapoda</taxon>
        <taxon>Insecta</taxon>
        <taxon>Pterygota</taxon>
        <taxon>Neoptera</taxon>
        <taxon>Paraneoptera</taxon>
        <taxon>Thysanoptera</taxon>
        <taxon>Terebrantia</taxon>
        <taxon>Thripoidea</taxon>
        <taxon>Thripidae</taxon>
        <taxon>Thrips</taxon>
    </lineage>
</organism>
<keyword evidence="8 9" id="KW-0472">Membrane</keyword>
<dbReference type="Proteomes" id="UP000515158">
    <property type="component" value="Unplaced"/>
</dbReference>
<evidence type="ECO:0000256" key="5">
    <source>
        <dbReference type="ARBA" id="ARBA00022692"/>
    </source>
</evidence>
<keyword evidence="10" id="KW-1185">Reference proteome</keyword>
<evidence type="ECO:0000256" key="6">
    <source>
        <dbReference type="ARBA" id="ARBA00022824"/>
    </source>
</evidence>
<evidence type="ECO:0000256" key="7">
    <source>
        <dbReference type="ARBA" id="ARBA00022989"/>
    </source>
</evidence>
<feature type="transmembrane region" description="Helical" evidence="9">
    <location>
        <begin position="446"/>
        <end position="468"/>
    </location>
</feature>
<reference evidence="11" key="1">
    <citation type="submission" date="2025-08" db="UniProtKB">
        <authorList>
            <consortium name="RefSeq"/>
        </authorList>
    </citation>
    <scope>IDENTIFICATION</scope>
    <source>
        <tissue evidence="11">Total insect</tissue>
    </source>
</reference>
<evidence type="ECO:0000313" key="10">
    <source>
        <dbReference type="Proteomes" id="UP000515158"/>
    </source>
</evidence>
<feature type="transmembrane region" description="Helical" evidence="9">
    <location>
        <begin position="416"/>
        <end position="440"/>
    </location>
</feature>
<comment type="similarity">
    <text evidence="3">Belongs to the PIGU family.</text>
</comment>
<evidence type="ECO:0000313" key="11">
    <source>
        <dbReference type="RefSeq" id="XP_034237347.1"/>
    </source>
</evidence>
<dbReference type="UniPathway" id="UPA00196"/>
<dbReference type="InterPro" id="IPR009600">
    <property type="entry name" value="PIG-U"/>
</dbReference>
<dbReference type="GeneID" id="117642858"/>
<feature type="transmembrane region" description="Helical" evidence="9">
    <location>
        <begin position="257"/>
        <end position="280"/>
    </location>
</feature>
<keyword evidence="6" id="KW-0256">Endoplasmic reticulum</keyword>
<dbReference type="CTD" id="34185"/>
<name>A0A6P8YTF2_THRPL</name>
<evidence type="ECO:0000256" key="3">
    <source>
        <dbReference type="ARBA" id="ARBA00010026"/>
    </source>
</evidence>
<dbReference type="InParanoid" id="A0A6P8YTF2"/>
<proteinExistence type="inferred from homology"/>
<protein>
    <submittedName>
        <fullName evidence="11">Phosphatidylinositol glycan anchor biosynthesis class U protein isoform X1</fullName>
    </submittedName>
</protein>
<keyword evidence="5 9" id="KW-0812">Transmembrane</keyword>
<feature type="transmembrane region" description="Helical" evidence="9">
    <location>
        <begin position="88"/>
        <end position="108"/>
    </location>
</feature>
<dbReference type="FunCoup" id="A0A6P8YTF2">
    <property type="interactions" value="1714"/>
</dbReference>
<evidence type="ECO:0000256" key="8">
    <source>
        <dbReference type="ARBA" id="ARBA00023136"/>
    </source>
</evidence>
<evidence type="ECO:0000256" key="9">
    <source>
        <dbReference type="SAM" id="Phobius"/>
    </source>
</evidence>
<feature type="transmembrane region" description="Helical" evidence="9">
    <location>
        <begin position="319"/>
        <end position="338"/>
    </location>
</feature>
<dbReference type="GO" id="GO:0006506">
    <property type="term" value="P:GPI anchor biosynthetic process"/>
    <property type="evidence" value="ECO:0007669"/>
    <property type="project" value="UniProtKB-UniPathway"/>
</dbReference>
<gene>
    <name evidence="11" type="primary">LOC117642858</name>
</gene>
<dbReference type="PANTHER" id="PTHR13121:SF0">
    <property type="entry name" value="PHOSPHATIDYLINOSITOL GLYCAN ANCHOR BIOSYNTHESIS CLASS U PROTEIN"/>
    <property type="match status" value="1"/>
</dbReference>
<sequence length="495" mass="56282">MGLSNLSRSLILEYVFAFVLRVWLYNSEFKTTIIGRVEVSTPVNSWKRVTEGVVLQKDGVNPYSGDMFHESPVGLAIYSQLIEYASPYLPGIFILLDLITGHLLYLTAVEYMKHLMRRQEEDKAEFSEDVKDLLLSQKDVERQPLYVVAAYLFNPYILFNTVAQTTTVFSNICLAASFLFMAKGNRWGSCVTISFATLQSLYPIVLIVPAAICVGYHTLPIKKPQKLTKARAIAPVKLDIYQKMLPKSLRSVNSTHWITSMATTIGLFFVMLTSLLFLSCHLSGGWEFLHSVYGFMLLVPDLRPNIGLFWYFFTEMFEHFRLLYLWAFQMNALVLYLLPLSLRTRRDPILLAASLTGITAMFKSYPSLGDVGFYLSLLPMWAHIFPCKKFFLSFFSLNLLVLFNKEKNSVADLQQGFIVLAAFIITSVLGPTVWHLWIYARSANANFYFGVGLAFAIAQIFLITDILLSYTKREFILRHGTSTLLHGKHGKLVLA</sequence>
<evidence type="ECO:0000256" key="2">
    <source>
        <dbReference type="ARBA" id="ARBA00004687"/>
    </source>
</evidence>
<feature type="transmembrane region" description="Helical" evidence="9">
    <location>
        <begin position="350"/>
        <end position="368"/>
    </location>
</feature>
<evidence type="ECO:0000256" key="1">
    <source>
        <dbReference type="ARBA" id="ARBA00004477"/>
    </source>
</evidence>
<dbReference type="AlphaFoldDB" id="A0A6P8YTF2"/>
<comment type="subcellular location">
    <subcellularLocation>
        <location evidence="1">Endoplasmic reticulum membrane</location>
        <topology evidence="1">Multi-pass membrane protein</topology>
    </subcellularLocation>
</comment>
<evidence type="ECO:0000256" key="4">
    <source>
        <dbReference type="ARBA" id="ARBA00022502"/>
    </source>
</evidence>
<dbReference type="GO" id="GO:0042765">
    <property type="term" value="C:GPI-anchor transamidase complex"/>
    <property type="evidence" value="ECO:0007669"/>
    <property type="project" value="InterPro"/>
</dbReference>
<keyword evidence="7 9" id="KW-1133">Transmembrane helix</keyword>